<keyword evidence="3" id="KW-1185">Reference proteome</keyword>
<dbReference type="PATRIC" id="fig|45074.5.peg.1436"/>
<name>A0A0W0Z2B0_9GAMM</name>
<comment type="caution">
    <text evidence="2">The sequence shown here is derived from an EMBL/GenBank/DDBJ whole genome shotgun (WGS) entry which is preliminary data.</text>
</comment>
<feature type="chain" id="PRO_5006918218" description="Secreted protein" evidence="1">
    <location>
        <begin position="25"/>
        <end position="274"/>
    </location>
</feature>
<protein>
    <recommendedName>
        <fullName evidence="4">Secreted protein</fullName>
    </recommendedName>
</protein>
<keyword evidence="1" id="KW-0732">Signal</keyword>
<organism evidence="2 3">
    <name type="scientific">Legionella santicrucis</name>
    <dbReference type="NCBI Taxonomy" id="45074"/>
    <lineage>
        <taxon>Bacteria</taxon>
        <taxon>Pseudomonadati</taxon>
        <taxon>Pseudomonadota</taxon>
        <taxon>Gammaproteobacteria</taxon>
        <taxon>Legionellales</taxon>
        <taxon>Legionellaceae</taxon>
        <taxon>Legionella</taxon>
    </lineage>
</organism>
<dbReference type="EMBL" id="LNYU01000029">
    <property type="protein sequence ID" value="KTD63234.1"/>
    <property type="molecule type" value="Genomic_DNA"/>
</dbReference>
<dbReference type="AlphaFoldDB" id="A0A0W0Z2B0"/>
<evidence type="ECO:0000313" key="3">
    <source>
        <dbReference type="Proteomes" id="UP000054703"/>
    </source>
</evidence>
<dbReference type="Proteomes" id="UP000054703">
    <property type="component" value="Unassembled WGS sequence"/>
</dbReference>
<gene>
    <name evidence="2" type="ORF">Lsan_1352</name>
</gene>
<sequence>MSLINIKKTLWFFCLISITLPTFADTTPDGQPILYCPQTVKCNGTSVRNCELSDNIYGVWGKPEYFSGNPRLITGIYKLEEVVGLGTHSGWGSPECHYRIHEKQPMPIIVSINTQFENNPANTYYRNIFTAYQSELSGWSGEGREKKCLSDNPIVCPIVETPEISMLFQYEMQSIMFYFPQDNAGGFEPNFGRTHTLSYEKLHEICGATSNCIIDIGSCDQQDDHCSSWGTVSLDISTPNIVKIDQINTSPLGISQCTFKKKEPFNTIYCDFKK</sequence>
<reference evidence="2 3" key="1">
    <citation type="submission" date="2015-11" db="EMBL/GenBank/DDBJ databases">
        <title>Genomic analysis of 38 Legionella species identifies large and diverse effector repertoires.</title>
        <authorList>
            <person name="Burstein D."/>
            <person name="Amaro F."/>
            <person name="Zusman T."/>
            <person name="Lifshitz Z."/>
            <person name="Cohen O."/>
            <person name="Gilbert J.A."/>
            <person name="Pupko T."/>
            <person name="Shuman H.A."/>
            <person name="Segal G."/>
        </authorList>
    </citation>
    <scope>NUCLEOTIDE SEQUENCE [LARGE SCALE GENOMIC DNA]</scope>
    <source>
        <strain evidence="2 3">SC-63-C7</strain>
    </source>
</reference>
<accession>A0A0W0Z2B0</accession>
<feature type="signal peptide" evidence="1">
    <location>
        <begin position="1"/>
        <end position="24"/>
    </location>
</feature>
<proteinExistence type="predicted"/>
<evidence type="ECO:0008006" key="4">
    <source>
        <dbReference type="Google" id="ProtNLM"/>
    </source>
</evidence>
<evidence type="ECO:0000313" key="2">
    <source>
        <dbReference type="EMBL" id="KTD63234.1"/>
    </source>
</evidence>
<evidence type="ECO:0000256" key="1">
    <source>
        <dbReference type="SAM" id="SignalP"/>
    </source>
</evidence>